<comment type="caution">
    <text evidence="4">The sequence shown here is derived from an EMBL/GenBank/DDBJ whole genome shotgun (WGS) entry which is preliminary data.</text>
</comment>
<evidence type="ECO:0000313" key="5">
    <source>
        <dbReference type="Proteomes" id="UP000240418"/>
    </source>
</evidence>
<dbReference type="InterPro" id="IPR002933">
    <property type="entry name" value="Peptidase_M20"/>
</dbReference>
<dbReference type="AlphaFoldDB" id="A0A2P8FE83"/>
<feature type="binding site" evidence="2">
    <location>
        <position position="165"/>
    </location>
    <ligand>
        <name>Mn(2+)</name>
        <dbReference type="ChEBI" id="CHEBI:29035"/>
        <label>2</label>
    </ligand>
</feature>
<keyword evidence="2" id="KW-0464">Manganese</keyword>
<dbReference type="GO" id="GO:0050118">
    <property type="term" value="F:N-acetyldiaminopimelate deacetylase activity"/>
    <property type="evidence" value="ECO:0007669"/>
    <property type="project" value="UniProtKB-ARBA"/>
</dbReference>
<protein>
    <submittedName>
        <fullName evidence="4">Hippurate hydrolase</fullName>
    </submittedName>
</protein>
<name>A0A2P8FE83_9RHOB</name>
<dbReference type="SUPFAM" id="SSF55031">
    <property type="entry name" value="Bacterial exopeptidase dimerisation domain"/>
    <property type="match status" value="1"/>
</dbReference>
<keyword evidence="1 4" id="KW-0378">Hydrolase</keyword>
<evidence type="ECO:0000259" key="3">
    <source>
        <dbReference type="Pfam" id="PF07687"/>
    </source>
</evidence>
<evidence type="ECO:0000313" key="4">
    <source>
        <dbReference type="EMBL" id="PSL20036.1"/>
    </source>
</evidence>
<dbReference type="SUPFAM" id="SSF53187">
    <property type="entry name" value="Zn-dependent exopeptidases"/>
    <property type="match status" value="1"/>
</dbReference>
<sequence>MVSLADFDAQLSKLVKWRRDFHAHPELSFDVERTAGLVAERLKQMSVDDVVTGVGRTGVVGVIRGNSTQSNRVVGLRADMDALPMQEQTNLPHASKTEGKMHACGHDGHTVMLLGAAQYLAANRDFDGTVILIFQPAEEADGGGLAMVKDGLMERFGIQRVFALHNAPQLPVGHFATCPNGVMGSADLFEVNITGKGCHAAFPHQGIDPAIAVGQIIQGFQTIVSRSIASSTQHVVTITQIHMGTADNIVAETAQIRGTVRSLSRTARLAGKQRMFEICKGVSEMTGAEVHLSYMDDVPVTHNDPEQTQVALRAAATVVEPSAINGNRMPSMGAEDFAYMLEERPGAFMFMGNGETAALHNQDYDFNDDAIPYGCAYFVSLVQNELATQS</sequence>
<accession>A0A2P8FE83</accession>
<dbReference type="Pfam" id="PF07687">
    <property type="entry name" value="M20_dimer"/>
    <property type="match status" value="1"/>
</dbReference>
<dbReference type="NCBIfam" id="TIGR01891">
    <property type="entry name" value="amidohydrolases"/>
    <property type="match status" value="1"/>
</dbReference>
<feature type="binding site" evidence="2">
    <location>
        <position position="360"/>
    </location>
    <ligand>
        <name>Mn(2+)</name>
        <dbReference type="ChEBI" id="CHEBI:29035"/>
        <label>2</label>
    </ligand>
</feature>
<feature type="binding site" evidence="2">
    <location>
        <position position="106"/>
    </location>
    <ligand>
        <name>Mn(2+)</name>
        <dbReference type="ChEBI" id="CHEBI:29035"/>
        <label>2</label>
    </ligand>
</feature>
<dbReference type="RefSeq" id="WP_106608056.1">
    <property type="nucleotide sequence ID" value="NZ_PYGJ01000004.1"/>
</dbReference>
<dbReference type="GO" id="GO:0019877">
    <property type="term" value="P:diaminopimelate biosynthetic process"/>
    <property type="evidence" value="ECO:0007669"/>
    <property type="project" value="UniProtKB-ARBA"/>
</dbReference>
<organism evidence="4 5">
    <name type="scientific">Shimia abyssi</name>
    <dbReference type="NCBI Taxonomy" id="1662395"/>
    <lineage>
        <taxon>Bacteria</taxon>
        <taxon>Pseudomonadati</taxon>
        <taxon>Pseudomonadota</taxon>
        <taxon>Alphaproteobacteria</taxon>
        <taxon>Rhodobacterales</taxon>
        <taxon>Roseobacteraceae</taxon>
    </lineage>
</organism>
<dbReference type="PANTHER" id="PTHR11014:SF63">
    <property type="entry name" value="METALLOPEPTIDASE, PUTATIVE (AFU_ORTHOLOGUE AFUA_6G09600)-RELATED"/>
    <property type="match status" value="1"/>
</dbReference>
<proteinExistence type="predicted"/>
<dbReference type="InterPro" id="IPR036264">
    <property type="entry name" value="Bact_exopeptidase_dim_dom"/>
</dbReference>
<dbReference type="Proteomes" id="UP000240418">
    <property type="component" value="Unassembled WGS sequence"/>
</dbReference>
<dbReference type="PANTHER" id="PTHR11014">
    <property type="entry name" value="PEPTIDASE M20 FAMILY MEMBER"/>
    <property type="match status" value="1"/>
</dbReference>
<feature type="binding site" evidence="2">
    <location>
        <position position="104"/>
    </location>
    <ligand>
        <name>Mn(2+)</name>
        <dbReference type="ChEBI" id="CHEBI:29035"/>
        <label>2</label>
    </ligand>
</feature>
<gene>
    <name evidence="4" type="ORF">CLV88_10495</name>
</gene>
<dbReference type="FunFam" id="3.30.70.360:FF:000001">
    <property type="entry name" value="N-acetyldiaminopimelate deacetylase"/>
    <property type="match status" value="1"/>
</dbReference>
<dbReference type="OrthoDB" id="9777385at2"/>
<comment type="cofactor">
    <cofactor evidence="2">
        <name>Mn(2+)</name>
        <dbReference type="ChEBI" id="CHEBI:29035"/>
    </cofactor>
    <text evidence="2">The Mn(2+) ion enhances activity.</text>
</comment>
<dbReference type="InterPro" id="IPR017439">
    <property type="entry name" value="Amidohydrolase"/>
</dbReference>
<reference evidence="4 5" key="1">
    <citation type="submission" date="2018-03" db="EMBL/GenBank/DDBJ databases">
        <title>Genomic Encyclopedia of Archaeal and Bacterial Type Strains, Phase II (KMG-II): from individual species to whole genera.</title>
        <authorList>
            <person name="Goeker M."/>
        </authorList>
    </citation>
    <scope>NUCLEOTIDE SEQUENCE [LARGE SCALE GENOMIC DNA]</scope>
    <source>
        <strain evidence="4 5">DSM 100673</strain>
    </source>
</reference>
<keyword evidence="5" id="KW-1185">Reference proteome</keyword>
<dbReference type="InterPro" id="IPR011650">
    <property type="entry name" value="Peptidase_M20_dimer"/>
</dbReference>
<evidence type="ECO:0000256" key="2">
    <source>
        <dbReference type="PIRSR" id="PIRSR005962-1"/>
    </source>
</evidence>
<feature type="domain" description="Peptidase M20 dimerisation" evidence="3">
    <location>
        <begin position="189"/>
        <end position="279"/>
    </location>
</feature>
<dbReference type="Gene3D" id="3.30.70.360">
    <property type="match status" value="1"/>
</dbReference>
<dbReference type="Pfam" id="PF01546">
    <property type="entry name" value="Peptidase_M20"/>
    <property type="match status" value="1"/>
</dbReference>
<evidence type="ECO:0000256" key="1">
    <source>
        <dbReference type="ARBA" id="ARBA00022801"/>
    </source>
</evidence>
<dbReference type="PIRSF" id="PIRSF005962">
    <property type="entry name" value="Pept_M20D_amidohydro"/>
    <property type="match status" value="1"/>
</dbReference>
<dbReference type="Gene3D" id="3.40.630.10">
    <property type="entry name" value="Zn peptidases"/>
    <property type="match status" value="1"/>
</dbReference>
<feature type="binding site" evidence="2">
    <location>
        <position position="139"/>
    </location>
    <ligand>
        <name>Mn(2+)</name>
        <dbReference type="ChEBI" id="CHEBI:29035"/>
        <label>2</label>
    </ligand>
</feature>
<dbReference type="EMBL" id="PYGJ01000004">
    <property type="protein sequence ID" value="PSL20036.1"/>
    <property type="molecule type" value="Genomic_DNA"/>
</dbReference>
<dbReference type="GO" id="GO:0046872">
    <property type="term" value="F:metal ion binding"/>
    <property type="evidence" value="ECO:0007669"/>
    <property type="project" value="UniProtKB-KW"/>
</dbReference>
<keyword evidence="2" id="KW-0479">Metal-binding</keyword>